<dbReference type="PROSITE" id="PS00588">
    <property type="entry name" value="FLAGELLA_BB_ROD"/>
    <property type="match status" value="1"/>
</dbReference>
<dbReference type="SUPFAM" id="SSF117143">
    <property type="entry name" value="Flagellar hook protein flgE"/>
    <property type="match status" value="1"/>
</dbReference>
<sequence length="291" mass="33650">MLRVLWSGRSAMYAQQEKLDAISNNIANVNTEGYKRQDVSFQDLMYETLDRRGYPVDEQGNKNQINGTGVKTGPWIRDNSQGVLNNTGSSTDFAIDGNGYFKVFRDNKEYYIRAGSFNIDNRGNLVDKNGNILEIDTNIENFIDEDEEYDFDDYYDDDYDYEDDFDEYDEFDEGQRRTPLTKDNFYVEKDGRVYLKNNDKKPRLIGKINVYDAVGENAFISVADNLYIPVEGVNPQAVNSDILQGYVERSNVKMEKEMADMIVSQRAFEFSSRAVRTADEMWGMINNLRSR</sequence>
<keyword evidence="2" id="KW-0975">Bacterial flagellum</keyword>
<dbReference type="NCBIfam" id="TIGR03506">
    <property type="entry name" value="FlgEFG_subfam"/>
    <property type="match status" value="1"/>
</dbReference>
<organism evidence="7 9">
    <name type="scientific">Clostridium cochlearium</name>
    <dbReference type="NCBI Taxonomy" id="1494"/>
    <lineage>
        <taxon>Bacteria</taxon>
        <taxon>Bacillati</taxon>
        <taxon>Bacillota</taxon>
        <taxon>Clostridia</taxon>
        <taxon>Eubacteriales</taxon>
        <taxon>Clostridiaceae</taxon>
        <taxon>Clostridium</taxon>
    </lineage>
</organism>
<evidence type="ECO:0000313" key="6">
    <source>
        <dbReference type="EMBL" id="SDL06547.1"/>
    </source>
</evidence>
<dbReference type="Proteomes" id="UP000198811">
    <property type="component" value="Unassembled WGS sequence"/>
</dbReference>
<dbReference type="EMBL" id="FNGL01000006">
    <property type="protein sequence ID" value="SDL06547.1"/>
    <property type="molecule type" value="Genomic_DNA"/>
</dbReference>
<evidence type="ECO:0000256" key="1">
    <source>
        <dbReference type="ARBA" id="ARBA00009677"/>
    </source>
</evidence>
<keyword evidence="7" id="KW-0282">Flagellum</keyword>
<feature type="domain" description="Flagellar basal body rod protein N-terminal" evidence="3">
    <location>
        <begin position="8"/>
        <end position="35"/>
    </location>
</feature>
<proteinExistence type="inferred from homology"/>
<dbReference type="Proteomes" id="UP000250223">
    <property type="component" value="Unassembled WGS sequence"/>
</dbReference>
<name>A0A1G9H0W7_CLOCO</name>
<reference evidence="7 9" key="2">
    <citation type="submission" date="2018-06" db="EMBL/GenBank/DDBJ databases">
        <authorList>
            <consortium name="Pathogen Informatics"/>
            <person name="Doyle S."/>
        </authorList>
    </citation>
    <scope>NUCLEOTIDE SEQUENCE [LARGE SCALE GENOMIC DNA]</scope>
    <source>
        <strain evidence="7 9">NCTC13028</strain>
    </source>
</reference>
<gene>
    <name evidence="7" type="primary">flgG_1</name>
    <name evidence="7" type="ORF">NCTC13028_02070</name>
    <name evidence="6" type="ORF">SAMN05216497_10635</name>
</gene>
<keyword evidence="7" id="KW-0969">Cilium</keyword>
<keyword evidence="8" id="KW-1185">Reference proteome</keyword>
<dbReference type="RefSeq" id="WP_089864809.1">
    <property type="nucleotide sequence ID" value="NZ_FNGL01000006.1"/>
</dbReference>
<dbReference type="Pfam" id="PF00460">
    <property type="entry name" value="Flg_bb_rod"/>
    <property type="match status" value="1"/>
</dbReference>
<evidence type="ECO:0000313" key="8">
    <source>
        <dbReference type="Proteomes" id="UP000198811"/>
    </source>
</evidence>
<evidence type="ECO:0000313" key="9">
    <source>
        <dbReference type="Proteomes" id="UP000250223"/>
    </source>
</evidence>
<accession>A0A1G9H0W7</accession>
<dbReference type="GO" id="GO:0071978">
    <property type="term" value="P:bacterial-type flagellum-dependent swarming motility"/>
    <property type="evidence" value="ECO:0007669"/>
    <property type="project" value="TreeGrafter"/>
</dbReference>
<dbReference type="InterPro" id="IPR001444">
    <property type="entry name" value="Flag_bb_rod_N"/>
</dbReference>
<dbReference type="AlphaFoldDB" id="A0A1G9H0W7"/>
<reference evidence="6 8" key="1">
    <citation type="submission" date="2016-10" db="EMBL/GenBank/DDBJ databases">
        <authorList>
            <person name="Varghese N."/>
            <person name="Submissions S."/>
        </authorList>
    </citation>
    <scope>NUCLEOTIDE SEQUENCE [LARGE SCALE GENOMIC DNA]</scope>
    <source>
        <strain evidence="6 8">NLAE-zl-C224</strain>
    </source>
</reference>
<dbReference type="PANTHER" id="PTHR30435:SF19">
    <property type="entry name" value="FLAGELLAR BASAL-BODY ROD PROTEIN FLGG"/>
    <property type="match status" value="1"/>
</dbReference>
<comment type="similarity">
    <text evidence="1 2">Belongs to the flagella basal body rod proteins family.</text>
</comment>
<dbReference type="OrthoDB" id="9804559at2"/>
<evidence type="ECO:0000256" key="2">
    <source>
        <dbReference type="RuleBase" id="RU362116"/>
    </source>
</evidence>
<dbReference type="EMBL" id="UAWC01000025">
    <property type="protein sequence ID" value="SQB35671.1"/>
    <property type="molecule type" value="Genomic_DNA"/>
</dbReference>
<evidence type="ECO:0000259" key="4">
    <source>
        <dbReference type="Pfam" id="PF06429"/>
    </source>
</evidence>
<dbReference type="InterPro" id="IPR019776">
    <property type="entry name" value="Flagellar_basal_body_rod_CS"/>
</dbReference>
<feature type="domain" description="Flagellar basal-body/hook protein C-terminal" evidence="4">
    <location>
        <begin position="244"/>
        <end position="288"/>
    </location>
</feature>
<dbReference type="PANTHER" id="PTHR30435">
    <property type="entry name" value="FLAGELLAR PROTEIN"/>
    <property type="match status" value="1"/>
</dbReference>
<protein>
    <submittedName>
        <fullName evidence="6 7">Flagellar basal-body rod protein FlgG</fullName>
    </submittedName>
</protein>
<keyword evidence="7" id="KW-0966">Cell projection</keyword>
<dbReference type="STRING" id="1494.SAMN05216497_10635"/>
<dbReference type="InterPro" id="IPR053967">
    <property type="entry name" value="LlgE_F_G-like_D1"/>
</dbReference>
<comment type="subcellular location">
    <subcellularLocation>
        <location evidence="2">Bacterial flagellum basal body</location>
    </subcellularLocation>
</comment>
<dbReference type="Pfam" id="PF06429">
    <property type="entry name" value="Flg_bbr_C"/>
    <property type="match status" value="1"/>
</dbReference>
<dbReference type="Pfam" id="PF22692">
    <property type="entry name" value="LlgE_F_G_D1"/>
    <property type="match status" value="1"/>
</dbReference>
<evidence type="ECO:0000259" key="5">
    <source>
        <dbReference type="Pfam" id="PF22692"/>
    </source>
</evidence>
<feature type="domain" description="Flagellar hook protein FlgE/F/G-like D1" evidence="5">
    <location>
        <begin position="94"/>
        <end position="141"/>
    </location>
</feature>
<dbReference type="GO" id="GO:0009425">
    <property type="term" value="C:bacterial-type flagellum basal body"/>
    <property type="evidence" value="ECO:0007669"/>
    <property type="project" value="UniProtKB-SubCell"/>
</dbReference>
<dbReference type="InterPro" id="IPR020013">
    <property type="entry name" value="Flagellar_FlgE/F/G"/>
</dbReference>
<evidence type="ECO:0000313" key="7">
    <source>
        <dbReference type="EMBL" id="SQB35671.1"/>
    </source>
</evidence>
<dbReference type="InterPro" id="IPR010930">
    <property type="entry name" value="Flg_bb/hook_C_dom"/>
</dbReference>
<dbReference type="InterPro" id="IPR037925">
    <property type="entry name" value="FlgE/F/G-like"/>
</dbReference>
<evidence type="ECO:0000259" key="3">
    <source>
        <dbReference type="Pfam" id="PF00460"/>
    </source>
</evidence>